<dbReference type="EMBL" id="GEBQ01021157">
    <property type="protein sequence ID" value="JAT18820.1"/>
    <property type="molecule type" value="Transcribed_RNA"/>
</dbReference>
<feature type="region of interest" description="Disordered" evidence="1">
    <location>
        <begin position="1"/>
        <end position="54"/>
    </location>
</feature>
<name>A0A1B6L571_9HEMI</name>
<feature type="compositionally biased region" description="Basic and acidic residues" evidence="1">
    <location>
        <begin position="23"/>
        <end position="43"/>
    </location>
</feature>
<dbReference type="AlphaFoldDB" id="A0A1B6L571"/>
<proteinExistence type="predicted"/>
<evidence type="ECO:0000256" key="1">
    <source>
        <dbReference type="SAM" id="MobiDB-lite"/>
    </source>
</evidence>
<protein>
    <submittedName>
        <fullName evidence="2">Uncharacterized protein</fullName>
    </submittedName>
</protein>
<evidence type="ECO:0000313" key="2">
    <source>
        <dbReference type="EMBL" id="JAT18820.1"/>
    </source>
</evidence>
<gene>
    <name evidence="2" type="ORF">g.52837</name>
</gene>
<organism evidence="2">
    <name type="scientific">Graphocephala atropunctata</name>
    <dbReference type="NCBI Taxonomy" id="36148"/>
    <lineage>
        <taxon>Eukaryota</taxon>
        <taxon>Metazoa</taxon>
        <taxon>Ecdysozoa</taxon>
        <taxon>Arthropoda</taxon>
        <taxon>Hexapoda</taxon>
        <taxon>Insecta</taxon>
        <taxon>Pterygota</taxon>
        <taxon>Neoptera</taxon>
        <taxon>Paraneoptera</taxon>
        <taxon>Hemiptera</taxon>
        <taxon>Auchenorrhyncha</taxon>
        <taxon>Membracoidea</taxon>
        <taxon>Cicadellidae</taxon>
        <taxon>Cicadellinae</taxon>
        <taxon>Cicadellini</taxon>
        <taxon>Graphocephala</taxon>
    </lineage>
</organism>
<reference evidence="2" key="1">
    <citation type="submission" date="2015-11" db="EMBL/GenBank/DDBJ databases">
        <title>De novo transcriptome assembly of four potential Pierce s Disease insect vectors from Arizona vineyards.</title>
        <authorList>
            <person name="Tassone E.E."/>
        </authorList>
    </citation>
    <scope>NUCLEOTIDE SEQUENCE</scope>
</reference>
<accession>A0A1B6L571</accession>
<feature type="compositionally biased region" description="Acidic residues" evidence="1">
    <location>
        <begin position="44"/>
        <end position="53"/>
    </location>
</feature>
<feature type="compositionally biased region" description="Acidic residues" evidence="1">
    <location>
        <begin position="1"/>
        <end position="10"/>
    </location>
</feature>
<feature type="non-terminal residue" evidence="2">
    <location>
        <position position="1"/>
    </location>
</feature>
<sequence length="120" mass="14429">RNESDNDYNNESDYTNGANVSNKEQKRERDINNGKINKMHDTDWADEQGNEENESYHEIHHIYDTNEYNEEYEETYKNSNKSSEYNSQENLPIFETHLIEQTHNHNNYTDDEEFVCNLLE</sequence>